<dbReference type="Pfam" id="PF00574">
    <property type="entry name" value="CLP_protease"/>
    <property type="match status" value="1"/>
</dbReference>
<dbReference type="GO" id="GO:0009368">
    <property type="term" value="C:endopeptidase Clp complex"/>
    <property type="evidence" value="ECO:0007669"/>
    <property type="project" value="TreeGrafter"/>
</dbReference>
<dbReference type="PANTHER" id="PTHR10381">
    <property type="entry name" value="ATP-DEPENDENT CLP PROTEASE PROTEOLYTIC SUBUNIT"/>
    <property type="match status" value="1"/>
</dbReference>
<evidence type="ECO:0000256" key="1">
    <source>
        <dbReference type="ARBA" id="ARBA00007039"/>
    </source>
</evidence>
<dbReference type="EMBL" id="MN741018">
    <property type="protein sequence ID" value="QHU22806.1"/>
    <property type="molecule type" value="Genomic_DNA"/>
</dbReference>
<dbReference type="GO" id="GO:0004252">
    <property type="term" value="F:serine-type endopeptidase activity"/>
    <property type="evidence" value="ECO:0007669"/>
    <property type="project" value="InterPro"/>
</dbReference>
<proteinExistence type="inferred from homology"/>
<sequence>MRSLILSFQTIYLCLCIDISRRDIVGTLPISSFSDSVKLPPKSVISPENRTLYFYGDVTDESCFWLSKTLEDFSRSGEENEPIHLHIQSTGGSLIPTFNVVDTIERIPAPVYTYVDGFAASAASLISVCGNKRYMGKHSLILLHQLKSKNEGTYTNMVDEMLNLNKMMEFLQSIYSEHSKLDEDKLIEILSHDNRWMDSQLSLKYGLVDEII</sequence>
<dbReference type="Gene3D" id="3.90.226.10">
    <property type="entry name" value="2-enoyl-CoA Hydratase, Chain A, domain 1"/>
    <property type="match status" value="1"/>
</dbReference>
<organism evidence="2">
    <name type="scientific">viral metagenome</name>
    <dbReference type="NCBI Taxonomy" id="1070528"/>
    <lineage>
        <taxon>unclassified sequences</taxon>
        <taxon>metagenomes</taxon>
        <taxon>organismal metagenomes</taxon>
    </lineage>
</organism>
<dbReference type="InterPro" id="IPR029045">
    <property type="entry name" value="ClpP/crotonase-like_dom_sf"/>
</dbReference>
<protein>
    <recommendedName>
        <fullName evidence="3">Protease</fullName>
    </recommendedName>
</protein>
<comment type="similarity">
    <text evidence="1">Belongs to the peptidase S14 family.</text>
</comment>
<dbReference type="PANTHER" id="PTHR10381:SF11">
    <property type="entry name" value="ATP-DEPENDENT CLP PROTEASE PROTEOLYTIC SUBUNIT, MITOCHONDRIAL"/>
    <property type="match status" value="1"/>
</dbReference>
<dbReference type="GO" id="GO:0006515">
    <property type="term" value="P:protein quality control for misfolded or incompletely synthesized proteins"/>
    <property type="evidence" value="ECO:0007669"/>
    <property type="project" value="TreeGrafter"/>
</dbReference>
<evidence type="ECO:0000313" key="2">
    <source>
        <dbReference type="EMBL" id="QHU22806.1"/>
    </source>
</evidence>
<evidence type="ECO:0008006" key="3">
    <source>
        <dbReference type="Google" id="ProtNLM"/>
    </source>
</evidence>
<dbReference type="SUPFAM" id="SSF52096">
    <property type="entry name" value="ClpP/crotonase"/>
    <property type="match status" value="1"/>
</dbReference>
<dbReference type="AlphaFoldDB" id="A0A6C0L058"/>
<dbReference type="InterPro" id="IPR001907">
    <property type="entry name" value="ClpP"/>
</dbReference>
<dbReference type="GO" id="GO:0004176">
    <property type="term" value="F:ATP-dependent peptidase activity"/>
    <property type="evidence" value="ECO:0007669"/>
    <property type="project" value="InterPro"/>
</dbReference>
<dbReference type="GO" id="GO:0051117">
    <property type="term" value="F:ATPase binding"/>
    <property type="evidence" value="ECO:0007669"/>
    <property type="project" value="TreeGrafter"/>
</dbReference>
<dbReference type="PRINTS" id="PR00127">
    <property type="entry name" value="CLPPROTEASEP"/>
</dbReference>
<name>A0A6C0L058_9ZZZZ</name>
<reference evidence="2" key="1">
    <citation type="journal article" date="2020" name="Nature">
        <title>Giant virus diversity and host interactions through global metagenomics.</title>
        <authorList>
            <person name="Schulz F."/>
            <person name="Roux S."/>
            <person name="Paez-Espino D."/>
            <person name="Jungbluth S."/>
            <person name="Walsh D.A."/>
            <person name="Denef V.J."/>
            <person name="McMahon K.D."/>
            <person name="Konstantinidis K.T."/>
            <person name="Eloe-Fadrosh E.A."/>
            <person name="Kyrpides N.C."/>
            <person name="Woyke T."/>
        </authorList>
    </citation>
    <scope>NUCLEOTIDE SEQUENCE</scope>
    <source>
        <strain evidence="2">GVMAG-S-ERX555907-63</strain>
    </source>
</reference>
<dbReference type="InterPro" id="IPR023562">
    <property type="entry name" value="ClpP/TepA"/>
</dbReference>
<accession>A0A6C0L058</accession>
<dbReference type="CDD" id="cd07017">
    <property type="entry name" value="S14_ClpP_2"/>
    <property type="match status" value="1"/>
</dbReference>